<reference evidence="1 2" key="1">
    <citation type="journal article" date="2016" name="Sci. Rep.">
        <title>The Dendrobium catenatum Lindl. genome sequence provides insights into polysaccharide synthase, floral development and adaptive evolution.</title>
        <authorList>
            <person name="Zhang G.Q."/>
            <person name="Xu Q."/>
            <person name="Bian C."/>
            <person name="Tsai W.C."/>
            <person name="Yeh C.M."/>
            <person name="Liu K.W."/>
            <person name="Yoshida K."/>
            <person name="Zhang L.S."/>
            <person name="Chang S.B."/>
            <person name="Chen F."/>
            <person name="Shi Y."/>
            <person name="Su Y.Y."/>
            <person name="Zhang Y.Q."/>
            <person name="Chen L.J."/>
            <person name="Yin Y."/>
            <person name="Lin M."/>
            <person name="Huang H."/>
            <person name="Deng H."/>
            <person name="Wang Z.W."/>
            <person name="Zhu S.L."/>
            <person name="Zhao X."/>
            <person name="Deng C."/>
            <person name="Niu S.C."/>
            <person name="Huang J."/>
            <person name="Wang M."/>
            <person name="Liu G.H."/>
            <person name="Yang H.J."/>
            <person name="Xiao X.J."/>
            <person name="Hsiao Y.Y."/>
            <person name="Wu W.L."/>
            <person name="Chen Y.Y."/>
            <person name="Mitsuda N."/>
            <person name="Ohme-Takagi M."/>
            <person name="Luo Y.B."/>
            <person name="Van de Peer Y."/>
            <person name="Liu Z.J."/>
        </authorList>
    </citation>
    <scope>NUCLEOTIDE SEQUENCE [LARGE SCALE GENOMIC DNA]</scope>
    <source>
        <tissue evidence="1">The whole plant</tissue>
    </source>
</reference>
<dbReference type="SUPFAM" id="SSF102405">
    <property type="entry name" value="MCP/YpsA-like"/>
    <property type="match status" value="1"/>
</dbReference>
<dbReference type="AlphaFoldDB" id="A0A2I0X3Q9"/>
<keyword evidence="2" id="KW-1185">Reference proteome</keyword>
<dbReference type="PANTHER" id="PTHR31223">
    <property type="entry name" value="LOG FAMILY PROTEIN YJL055W"/>
    <property type="match status" value="1"/>
</dbReference>
<dbReference type="GO" id="GO:0005829">
    <property type="term" value="C:cytosol"/>
    <property type="evidence" value="ECO:0007669"/>
    <property type="project" value="TreeGrafter"/>
</dbReference>
<dbReference type="GO" id="GO:0009691">
    <property type="term" value="P:cytokinin biosynthetic process"/>
    <property type="evidence" value="ECO:0007669"/>
    <property type="project" value="TreeGrafter"/>
</dbReference>
<protein>
    <submittedName>
        <fullName evidence="1">Cytokinin riboside 5'-monophosphate phosphoribohydrolase LOG8</fullName>
    </submittedName>
</protein>
<organism evidence="1 2">
    <name type="scientific">Dendrobium catenatum</name>
    <dbReference type="NCBI Taxonomy" id="906689"/>
    <lineage>
        <taxon>Eukaryota</taxon>
        <taxon>Viridiplantae</taxon>
        <taxon>Streptophyta</taxon>
        <taxon>Embryophyta</taxon>
        <taxon>Tracheophyta</taxon>
        <taxon>Spermatophyta</taxon>
        <taxon>Magnoliopsida</taxon>
        <taxon>Liliopsida</taxon>
        <taxon>Asparagales</taxon>
        <taxon>Orchidaceae</taxon>
        <taxon>Epidendroideae</taxon>
        <taxon>Malaxideae</taxon>
        <taxon>Dendrobiinae</taxon>
        <taxon>Dendrobium</taxon>
    </lineage>
</organism>
<dbReference type="PANTHER" id="PTHR31223:SF84">
    <property type="entry name" value="CYTOKININ RIBOSIDE 5'-MONOPHOSPHATE PHOSPHORIBOHYDROLASE"/>
    <property type="match status" value="1"/>
</dbReference>
<accession>A0A2I0X3Q9</accession>
<gene>
    <name evidence="1" type="primary">LOG8</name>
    <name evidence="1" type="ORF">MA16_Dca020106</name>
</gene>
<name>A0A2I0X3Q9_9ASPA</name>
<dbReference type="GO" id="GO:0016799">
    <property type="term" value="F:hydrolase activity, hydrolyzing N-glycosyl compounds"/>
    <property type="evidence" value="ECO:0007669"/>
    <property type="project" value="TreeGrafter"/>
</dbReference>
<dbReference type="STRING" id="906689.A0A2I0X3Q9"/>
<sequence length="142" mass="15402">MEKKRLKIGESSGTEFEEISDKKSEGLEGYVFSVVVEQGKRTYFSVAALELGKQLVDRKINMIYGGGSIGLMGLISQTIVDGGCHVLGLVGPRDVDEFSISLRLKDELITQVEADGSCEGIAQEFILAAEGRKVLIFEQGKA</sequence>
<evidence type="ECO:0000313" key="2">
    <source>
        <dbReference type="Proteomes" id="UP000233837"/>
    </source>
</evidence>
<dbReference type="GO" id="GO:0005634">
    <property type="term" value="C:nucleus"/>
    <property type="evidence" value="ECO:0007669"/>
    <property type="project" value="TreeGrafter"/>
</dbReference>
<dbReference type="Proteomes" id="UP000233837">
    <property type="component" value="Unassembled WGS sequence"/>
</dbReference>
<reference evidence="1 2" key="2">
    <citation type="journal article" date="2017" name="Nature">
        <title>The Apostasia genome and the evolution of orchids.</title>
        <authorList>
            <person name="Zhang G.Q."/>
            <person name="Liu K.W."/>
            <person name="Li Z."/>
            <person name="Lohaus R."/>
            <person name="Hsiao Y.Y."/>
            <person name="Niu S.C."/>
            <person name="Wang J.Y."/>
            <person name="Lin Y.C."/>
            <person name="Xu Q."/>
            <person name="Chen L.J."/>
            <person name="Yoshida K."/>
            <person name="Fujiwara S."/>
            <person name="Wang Z.W."/>
            <person name="Zhang Y.Q."/>
            <person name="Mitsuda N."/>
            <person name="Wang M."/>
            <person name="Liu G.H."/>
            <person name="Pecoraro L."/>
            <person name="Huang H.X."/>
            <person name="Xiao X.J."/>
            <person name="Lin M."/>
            <person name="Wu X.Y."/>
            <person name="Wu W.L."/>
            <person name="Chen Y.Y."/>
            <person name="Chang S.B."/>
            <person name="Sakamoto S."/>
            <person name="Ohme-Takagi M."/>
            <person name="Yagi M."/>
            <person name="Zeng S.J."/>
            <person name="Shen C.Y."/>
            <person name="Yeh C.M."/>
            <person name="Luo Y.B."/>
            <person name="Tsai W.C."/>
            <person name="Van de Peer Y."/>
            <person name="Liu Z.J."/>
        </authorList>
    </citation>
    <scope>NUCLEOTIDE SEQUENCE [LARGE SCALE GENOMIC DNA]</scope>
    <source>
        <tissue evidence="1">The whole plant</tissue>
    </source>
</reference>
<proteinExistence type="predicted"/>
<dbReference type="Gene3D" id="3.40.50.450">
    <property type="match status" value="1"/>
</dbReference>
<dbReference type="EMBL" id="KZ502186">
    <property type="protein sequence ID" value="PKU82543.1"/>
    <property type="molecule type" value="Genomic_DNA"/>
</dbReference>
<evidence type="ECO:0000313" key="1">
    <source>
        <dbReference type="EMBL" id="PKU82543.1"/>
    </source>
</evidence>
<keyword evidence="1" id="KW-0378">Hydrolase</keyword>